<organism evidence="2 3">
    <name type="scientific">Kitasatospora cathayae</name>
    <dbReference type="NCBI Taxonomy" id="3004092"/>
    <lineage>
        <taxon>Bacteria</taxon>
        <taxon>Bacillati</taxon>
        <taxon>Actinomycetota</taxon>
        <taxon>Actinomycetes</taxon>
        <taxon>Kitasatosporales</taxon>
        <taxon>Streptomycetaceae</taxon>
        <taxon>Kitasatospora</taxon>
    </lineage>
</organism>
<reference evidence="3" key="1">
    <citation type="submission" date="2022-12" db="EMBL/GenBank/DDBJ databases">
        <authorList>
            <person name="Mo P."/>
        </authorList>
    </citation>
    <scope>NUCLEOTIDE SEQUENCE [LARGE SCALE GENOMIC DNA]</scope>
    <source>
        <strain evidence="3">HUAS 3-15</strain>
    </source>
</reference>
<name>A0ABY7PWR5_9ACTN</name>
<dbReference type="SUPFAM" id="SSF50475">
    <property type="entry name" value="FMN-binding split barrel"/>
    <property type="match status" value="1"/>
</dbReference>
<dbReference type="InterPro" id="IPR001387">
    <property type="entry name" value="Cro/C1-type_HTH"/>
</dbReference>
<dbReference type="Gene3D" id="1.10.260.40">
    <property type="entry name" value="lambda repressor-like DNA-binding domains"/>
    <property type="match status" value="1"/>
</dbReference>
<dbReference type="InterPro" id="IPR010982">
    <property type="entry name" value="Lambda_DNA-bd_dom_sf"/>
</dbReference>
<dbReference type="SMART" id="SM00530">
    <property type="entry name" value="HTH_XRE"/>
    <property type="match status" value="1"/>
</dbReference>
<dbReference type="Pfam" id="PF12900">
    <property type="entry name" value="Pyridox_ox_2"/>
    <property type="match status" value="1"/>
</dbReference>
<dbReference type="InterPro" id="IPR012349">
    <property type="entry name" value="Split_barrel_FMN-bd"/>
</dbReference>
<dbReference type="EMBL" id="CP115450">
    <property type="protein sequence ID" value="WBP84880.1"/>
    <property type="molecule type" value="Genomic_DNA"/>
</dbReference>
<protein>
    <submittedName>
        <fullName evidence="2">Pyridoxamine 5'-phosphate oxidase family protein</fullName>
    </submittedName>
</protein>
<proteinExistence type="predicted"/>
<dbReference type="Gene3D" id="2.30.110.10">
    <property type="entry name" value="Electron Transport, Fmn-binding Protein, Chain A"/>
    <property type="match status" value="1"/>
</dbReference>
<dbReference type="RefSeq" id="WP_270140433.1">
    <property type="nucleotide sequence ID" value="NZ_CP115450.1"/>
</dbReference>
<dbReference type="CDD" id="cd00093">
    <property type="entry name" value="HTH_XRE"/>
    <property type="match status" value="1"/>
</dbReference>
<dbReference type="InterPro" id="IPR024747">
    <property type="entry name" value="Pyridox_Oxase-rel"/>
</dbReference>
<dbReference type="SUPFAM" id="SSF47413">
    <property type="entry name" value="lambda repressor-like DNA-binding domains"/>
    <property type="match status" value="1"/>
</dbReference>
<dbReference type="Proteomes" id="UP001212821">
    <property type="component" value="Chromosome"/>
</dbReference>
<accession>A0ABY7PWR5</accession>
<gene>
    <name evidence="2" type="ORF">O1G21_02775</name>
</gene>
<evidence type="ECO:0000259" key="1">
    <source>
        <dbReference type="SMART" id="SM00530"/>
    </source>
</evidence>
<sequence length="219" mass="23951">MITDRPDPAAIARRILQRRNQLGLSEGMLAYRTHMSPAYLRQLLRTGPEFDEEAFLRIATALGTPWRELLTGHRPDAPPGQTDAATPRPLLLHLTEPQCWELLGTHGVGRIGLPGRAAPVVLPVNYAVDARTVVYRTSPRGAAAPAECSPASFQVDHIDEHRSRGWSVLLLGQAHRIDDPQEEQRLAALPGATPWAGGARPLWVRISPSEVAGRRIGEG</sequence>
<feature type="domain" description="HTH cro/C1-type" evidence="1">
    <location>
        <begin position="14"/>
        <end position="69"/>
    </location>
</feature>
<evidence type="ECO:0000313" key="2">
    <source>
        <dbReference type="EMBL" id="WBP84880.1"/>
    </source>
</evidence>
<evidence type="ECO:0000313" key="3">
    <source>
        <dbReference type="Proteomes" id="UP001212821"/>
    </source>
</evidence>
<keyword evidence="3" id="KW-1185">Reference proteome</keyword>